<gene>
    <name evidence="1" type="primary">GLEAN_14123</name>
    <name evidence="1" type="ORF">TcasGA2_TC014123</name>
</gene>
<evidence type="ECO:0000313" key="2">
    <source>
        <dbReference type="Proteomes" id="UP000007266"/>
    </source>
</evidence>
<proteinExistence type="predicted"/>
<reference evidence="1 2" key="1">
    <citation type="journal article" date="2008" name="Nature">
        <title>The genome of the model beetle and pest Tribolium castaneum.</title>
        <authorList>
            <consortium name="Tribolium Genome Sequencing Consortium"/>
            <person name="Richards S."/>
            <person name="Gibbs R.A."/>
            <person name="Weinstock G.M."/>
            <person name="Brown S.J."/>
            <person name="Denell R."/>
            <person name="Beeman R.W."/>
            <person name="Gibbs R."/>
            <person name="Beeman R.W."/>
            <person name="Brown S.J."/>
            <person name="Bucher G."/>
            <person name="Friedrich M."/>
            <person name="Grimmelikhuijzen C.J."/>
            <person name="Klingler M."/>
            <person name="Lorenzen M."/>
            <person name="Richards S."/>
            <person name="Roth S."/>
            <person name="Schroder R."/>
            <person name="Tautz D."/>
            <person name="Zdobnov E.M."/>
            <person name="Muzny D."/>
            <person name="Gibbs R.A."/>
            <person name="Weinstock G.M."/>
            <person name="Attaway T."/>
            <person name="Bell S."/>
            <person name="Buhay C.J."/>
            <person name="Chandrabose M.N."/>
            <person name="Chavez D."/>
            <person name="Clerk-Blankenburg K.P."/>
            <person name="Cree A."/>
            <person name="Dao M."/>
            <person name="Davis C."/>
            <person name="Chacko J."/>
            <person name="Dinh H."/>
            <person name="Dugan-Rocha S."/>
            <person name="Fowler G."/>
            <person name="Garner T.T."/>
            <person name="Garnes J."/>
            <person name="Gnirke A."/>
            <person name="Hawes A."/>
            <person name="Hernandez J."/>
            <person name="Hines S."/>
            <person name="Holder M."/>
            <person name="Hume J."/>
            <person name="Jhangiani S.N."/>
            <person name="Joshi V."/>
            <person name="Khan Z.M."/>
            <person name="Jackson L."/>
            <person name="Kovar C."/>
            <person name="Kowis A."/>
            <person name="Lee S."/>
            <person name="Lewis L.R."/>
            <person name="Margolis J."/>
            <person name="Morgan M."/>
            <person name="Nazareth L.V."/>
            <person name="Nguyen N."/>
            <person name="Okwuonu G."/>
            <person name="Parker D."/>
            <person name="Richards S."/>
            <person name="Ruiz S.J."/>
            <person name="Santibanez J."/>
            <person name="Savard J."/>
            <person name="Scherer S.E."/>
            <person name="Schneider B."/>
            <person name="Sodergren E."/>
            <person name="Tautz D."/>
            <person name="Vattahil S."/>
            <person name="Villasana D."/>
            <person name="White C.S."/>
            <person name="Wright R."/>
            <person name="Park Y."/>
            <person name="Beeman R.W."/>
            <person name="Lord J."/>
            <person name="Oppert B."/>
            <person name="Lorenzen M."/>
            <person name="Brown S."/>
            <person name="Wang L."/>
            <person name="Savard J."/>
            <person name="Tautz D."/>
            <person name="Richards S."/>
            <person name="Weinstock G."/>
            <person name="Gibbs R.A."/>
            <person name="Liu Y."/>
            <person name="Worley K."/>
            <person name="Weinstock G."/>
            <person name="Elsik C.G."/>
            <person name="Reese J.T."/>
            <person name="Elhaik E."/>
            <person name="Landan G."/>
            <person name="Graur D."/>
            <person name="Arensburger P."/>
            <person name="Atkinson P."/>
            <person name="Beeman R.W."/>
            <person name="Beidler J."/>
            <person name="Brown S.J."/>
            <person name="Demuth J.P."/>
            <person name="Drury D.W."/>
            <person name="Du Y.Z."/>
            <person name="Fujiwara H."/>
            <person name="Lorenzen M."/>
            <person name="Maselli V."/>
            <person name="Osanai M."/>
            <person name="Park Y."/>
            <person name="Robertson H.M."/>
            <person name="Tu Z."/>
            <person name="Wang J.J."/>
            <person name="Wang S."/>
            <person name="Richards S."/>
            <person name="Song H."/>
            <person name="Zhang L."/>
            <person name="Sodergren E."/>
            <person name="Werner D."/>
            <person name="Stanke M."/>
            <person name="Morgenstern B."/>
            <person name="Solovyev V."/>
            <person name="Kosarev P."/>
            <person name="Brown G."/>
            <person name="Chen H.C."/>
            <person name="Ermolaeva O."/>
            <person name="Hlavina W."/>
            <person name="Kapustin Y."/>
            <person name="Kiryutin B."/>
            <person name="Kitts P."/>
            <person name="Maglott D."/>
            <person name="Pruitt K."/>
            <person name="Sapojnikov V."/>
            <person name="Souvorov A."/>
            <person name="Mackey A.J."/>
            <person name="Waterhouse R.M."/>
            <person name="Wyder S."/>
            <person name="Zdobnov E.M."/>
            <person name="Zdobnov E.M."/>
            <person name="Wyder S."/>
            <person name="Kriventseva E.V."/>
            <person name="Kadowaki T."/>
            <person name="Bork P."/>
            <person name="Aranda M."/>
            <person name="Bao R."/>
            <person name="Beermann A."/>
            <person name="Berns N."/>
            <person name="Bolognesi R."/>
            <person name="Bonneton F."/>
            <person name="Bopp D."/>
            <person name="Brown S.J."/>
            <person name="Bucher G."/>
            <person name="Butts T."/>
            <person name="Chaumot A."/>
            <person name="Denell R.E."/>
            <person name="Ferrier D.E."/>
            <person name="Friedrich M."/>
            <person name="Gordon C.M."/>
            <person name="Jindra M."/>
            <person name="Klingler M."/>
            <person name="Lan Q."/>
            <person name="Lattorff H.M."/>
            <person name="Laudet V."/>
            <person name="von Levetsow C."/>
            <person name="Liu Z."/>
            <person name="Lutz R."/>
            <person name="Lynch J.A."/>
            <person name="da Fonseca R.N."/>
            <person name="Posnien N."/>
            <person name="Reuter R."/>
            <person name="Roth S."/>
            <person name="Savard J."/>
            <person name="Schinko J.B."/>
            <person name="Schmitt C."/>
            <person name="Schoppmeier M."/>
            <person name="Schroder R."/>
            <person name="Shippy T.D."/>
            <person name="Simonnet F."/>
            <person name="Marques-Souza H."/>
            <person name="Tautz D."/>
            <person name="Tomoyasu Y."/>
            <person name="Trauner J."/>
            <person name="Van der Zee M."/>
            <person name="Vervoort M."/>
            <person name="Wittkopp N."/>
            <person name="Wimmer E.A."/>
            <person name="Yang X."/>
            <person name="Jones A.K."/>
            <person name="Sattelle D.B."/>
            <person name="Ebert P.R."/>
            <person name="Nelson D."/>
            <person name="Scott J.G."/>
            <person name="Beeman R.W."/>
            <person name="Muthukrishnan S."/>
            <person name="Kramer K.J."/>
            <person name="Arakane Y."/>
            <person name="Beeman R.W."/>
            <person name="Zhu Q."/>
            <person name="Hogenkamp D."/>
            <person name="Dixit R."/>
            <person name="Oppert B."/>
            <person name="Jiang H."/>
            <person name="Zou Z."/>
            <person name="Marshall J."/>
            <person name="Elpidina E."/>
            <person name="Vinokurov K."/>
            <person name="Oppert C."/>
            <person name="Zou Z."/>
            <person name="Evans J."/>
            <person name="Lu Z."/>
            <person name="Zhao P."/>
            <person name="Sumathipala N."/>
            <person name="Altincicek B."/>
            <person name="Vilcinskas A."/>
            <person name="Williams M."/>
            <person name="Hultmark D."/>
            <person name="Hetru C."/>
            <person name="Jiang H."/>
            <person name="Grimmelikhuijzen C.J."/>
            <person name="Hauser F."/>
            <person name="Cazzamali G."/>
            <person name="Williamson M."/>
            <person name="Park Y."/>
            <person name="Li B."/>
            <person name="Tanaka Y."/>
            <person name="Predel R."/>
            <person name="Neupert S."/>
            <person name="Schachtner J."/>
            <person name="Verleyen P."/>
            <person name="Raible F."/>
            <person name="Bork P."/>
            <person name="Friedrich M."/>
            <person name="Walden K.K."/>
            <person name="Robertson H.M."/>
            <person name="Angeli S."/>
            <person name="Foret S."/>
            <person name="Bucher G."/>
            <person name="Schuetz S."/>
            <person name="Maleszka R."/>
            <person name="Wimmer E.A."/>
            <person name="Beeman R.W."/>
            <person name="Lorenzen M."/>
            <person name="Tomoyasu Y."/>
            <person name="Miller S.C."/>
            <person name="Grossmann D."/>
            <person name="Bucher G."/>
        </authorList>
    </citation>
    <scope>NUCLEOTIDE SEQUENCE [LARGE SCALE GENOMIC DNA]</scope>
    <source>
        <strain evidence="1 2">Georgia GA2</strain>
    </source>
</reference>
<sequence length="199" mass="23119">MPPFPLLHEKLSALIIQLHCANRIDRDSQSCDISTTGRKLSRRRDGNDPRRLMLLSIRKFLMPSDACLHILPKSTERKPCNFPLISRRIKFVSGGIFYGGVNFGFKCRRTSSFDNTTFNSIADYLTRRKMHLFNTRMWRIQSGFEGPVTLFATFHNAKCKIVSAPNNGDYKFSGQQINYLLFEPQRMKHVVYQEIYAKF</sequence>
<dbReference type="AlphaFoldDB" id="D6WKC5"/>
<dbReference type="HOGENOM" id="CLU_1373845_0_0_1"/>
<keyword evidence="2" id="KW-1185">Reference proteome</keyword>
<dbReference type="InParanoid" id="D6WKC5"/>
<accession>D6WKC5</accession>
<dbReference type="Proteomes" id="UP000007266">
    <property type="component" value="Linkage group 5"/>
</dbReference>
<organism evidence="1 2">
    <name type="scientific">Tribolium castaneum</name>
    <name type="common">Red flour beetle</name>
    <dbReference type="NCBI Taxonomy" id="7070"/>
    <lineage>
        <taxon>Eukaryota</taxon>
        <taxon>Metazoa</taxon>
        <taxon>Ecdysozoa</taxon>
        <taxon>Arthropoda</taxon>
        <taxon>Hexapoda</taxon>
        <taxon>Insecta</taxon>
        <taxon>Pterygota</taxon>
        <taxon>Neoptera</taxon>
        <taxon>Endopterygota</taxon>
        <taxon>Coleoptera</taxon>
        <taxon>Polyphaga</taxon>
        <taxon>Cucujiformia</taxon>
        <taxon>Tenebrionidae</taxon>
        <taxon>Tenebrionidae incertae sedis</taxon>
        <taxon>Tribolium</taxon>
    </lineage>
</organism>
<evidence type="ECO:0000313" key="1">
    <source>
        <dbReference type="EMBL" id="EFA03976.1"/>
    </source>
</evidence>
<reference evidence="1 2" key="2">
    <citation type="journal article" date="2010" name="Nucleic Acids Res.">
        <title>BeetleBase in 2010: revisions to provide comprehensive genomic information for Tribolium castaneum.</title>
        <authorList>
            <person name="Kim H.S."/>
            <person name="Murphy T."/>
            <person name="Xia J."/>
            <person name="Caragea D."/>
            <person name="Park Y."/>
            <person name="Beeman R.W."/>
            <person name="Lorenzen M.D."/>
            <person name="Butcher S."/>
            <person name="Manak J.R."/>
            <person name="Brown S.J."/>
        </authorList>
    </citation>
    <scope>GENOME REANNOTATION</scope>
    <source>
        <strain evidence="1 2">Georgia GA2</strain>
    </source>
</reference>
<dbReference type="EMBL" id="KQ971342">
    <property type="protein sequence ID" value="EFA03976.1"/>
    <property type="molecule type" value="Genomic_DNA"/>
</dbReference>
<protein>
    <submittedName>
        <fullName evidence="1">Uncharacterized protein</fullName>
    </submittedName>
</protein>
<name>D6WKC5_TRICA</name>